<evidence type="ECO:0000313" key="3">
    <source>
        <dbReference type="Proteomes" id="UP000252519"/>
    </source>
</evidence>
<name>A0A368GPA8_ANCCA</name>
<feature type="region of interest" description="Disordered" evidence="1">
    <location>
        <begin position="1396"/>
        <end position="1420"/>
    </location>
</feature>
<proteinExistence type="predicted"/>
<organism evidence="2 3">
    <name type="scientific">Ancylostoma caninum</name>
    <name type="common">Dog hookworm</name>
    <dbReference type="NCBI Taxonomy" id="29170"/>
    <lineage>
        <taxon>Eukaryota</taxon>
        <taxon>Metazoa</taxon>
        <taxon>Ecdysozoa</taxon>
        <taxon>Nematoda</taxon>
        <taxon>Chromadorea</taxon>
        <taxon>Rhabditida</taxon>
        <taxon>Rhabditina</taxon>
        <taxon>Rhabditomorpha</taxon>
        <taxon>Strongyloidea</taxon>
        <taxon>Ancylostomatidae</taxon>
        <taxon>Ancylostomatinae</taxon>
        <taxon>Ancylostoma</taxon>
    </lineage>
</organism>
<feature type="region of interest" description="Disordered" evidence="1">
    <location>
        <begin position="1449"/>
        <end position="1484"/>
    </location>
</feature>
<keyword evidence="3" id="KW-1185">Reference proteome</keyword>
<reference evidence="2 3" key="1">
    <citation type="submission" date="2014-10" db="EMBL/GenBank/DDBJ databases">
        <title>Draft genome of the hookworm Ancylostoma caninum.</title>
        <authorList>
            <person name="Mitreva M."/>
        </authorList>
    </citation>
    <scope>NUCLEOTIDE SEQUENCE [LARGE SCALE GENOMIC DNA]</scope>
    <source>
        <strain evidence="2 3">Baltimore</strain>
    </source>
</reference>
<dbReference type="InterPro" id="IPR011993">
    <property type="entry name" value="PH-like_dom_sf"/>
</dbReference>
<evidence type="ECO:0000256" key="1">
    <source>
        <dbReference type="SAM" id="MobiDB-lite"/>
    </source>
</evidence>
<feature type="compositionally biased region" description="Low complexity" evidence="1">
    <location>
        <begin position="1398"/>
        <end position="1411"/>
    </location>
</feature>
<feature type="compositionally biased region" description="Polar residues" evidence="1">
    <location>
        <begin position="477"/>
        <end position="492"/>
    </location>
</feature>
<gene>
    <name evidence="2" type="ORF">ANCCAN_09127</name>
</gene>
<feature type="compositionally biased region" description="Basic and acidic residues" evidence="1">
    <location>
        <begin position="516"/>
        <end position="525"/>
    </location>
</feature>
<feature type="region of interest" description="Disordered" evidence="1">
    <location>
        <begin position="885"/>
        <end position="948"/>
    </location>
</feature>
<dbReference type="Gene3D" id="2.30.29.30">
    <property type="entry name" value="Pleckstrin-homology domain (PH domain)/Phosphotyrosine-binding domain (PTB)"/>
    <property type="match status" value="2"/>
</dbReference>
<dbReference type="Proteomes" id="UP000252519">
    <property type="component" value="Unassembled WGS sequence"/>
</dbReference>
<feature type="compositionally biased region" description="Low complexity" evidence="1">
    <location>
        <begin position="1240"/>
        <end position="1250"/>
    </location>
</feature>
<feature type="compositionally biased region" description="Polar residues" evidence="1">
    <location>
        <begin position="543"/>
        <end position="556"/>
    </location>
</feature>
<feature type="region of interest" description="Disordered" evidence="1">
    <location>
        <begin position="456"/>
        <end position="592"/>
    </location>
</feature>
<comment type="caution">
    <text evidence="2">The sequence shown here is derived from an EMBL/GenBank/DDBJ whole genome shotgun (WGS) entry which is preliminary data.</text>
</comment>
<feature type="region of interest" description="Disordered" evidence="1">
    <location>
        <begin position="247"/>
        <end position="294"/>
    </location>
</feature>
<sequence length="1514" mass="165806">MPCSRVRWSYECPRPNSAVIDEEECVSQIGVDRCEDLVYRDKHTNLARVLVANAIRNWRHLRADNVTAITVMFDSPYADLPVDHACVEEFIGNSQSIDKVFIDDPECMVRVSPSSTLKLYTYRTPIVYKGARDPHFSVVDYTGPGFMTHTEERLLEERYRKSYSEADSNGVAEDDLEVASMATMSSEMDATVVCSDISEPIPVTTKCNVLLASSGCDDQVKATRSATPILIESHAETVVISTEVKATPSACHNDEDGTDEEEEVQPAPVSQGSNKRSSKSPSYTGASPAVPEKRITRSASRAPEVLLVSRFPLTPLAFVHPSRIICCWFRTAQRHLAQLVWKFDALQEQLREEDLADLVVLMWRIRRYLQDTFISERPKYSINFLFCGSSRKTEFFVESLLGMTSFSSTRFYLVQSVITPSGSVDIKIHVESSLTPTFGMITRSRDRNATTLLVDVRSPTPRSSAKRSSMAAPQIRSVVNESDSPSTTSPLTGSRKRPHRLLSVDSSGVTPVVHRLSLDTPRRNSTDLIDTGSIGAPAKVRSAPSTPSKASGSSFRMGSKWSLSKLDRKSSLKEETSTSLELGEPPSKMRRIYGRQPCSSLTRGATECGMASSVNLEEESGVIKSGPVIAGFAPIKTKKSYYAVLCERALELHESEKSYRKHKSARHLIDLSIAFNVHNEHFDPKLKRCVCLMGPDETLCLRVDDGGKSGDDGRQNAEWYNAIMSALIPSRALRLGRPIQPLEFFECVWDVDVASAPKLKRPPRTDESLQNICVRLPEIAGPKRLCFYAHTIILCKRRIEPAVSGLPSSGIPPFHVDDFIEIPRKCVAFFGCQERFFLMRLGRGAPSGASELWAQCDSEEVALDIHNKLNAIIERESEKERKMNNGVIKPPGLLSLRSHQGHHRERCHTQPQRTRTTSFLSGRLPTSTYTTSSPIGSKPSTPSAPTGPTLATRAYSISYGSQTPLRNLPTPANTFMSVFPTQPSQEDCGVYQAMVAPSNPTVTPSASATDSNANVAGNISSAMTKEQVSCATPSSQPSSEPVAEDLITTPVSTARSEPPTTLDEGYTPMHAAEWTAAGSNNHLIMPSYDRYKLEEVRSYVSDSSDYCSSTGVANGCSDLQSPANPPRAYSFAGRCNLRPAGGNTGVVENNDARVDNVSGGLLQPVEDPRKRAFSLGSKTLFQRPFRKISQHASRQQRVSQTSASSVSLASSEFSSSFGPSSSANHLSAMNYSEKDDYSRNRSGSFGSGRSTPHNRKCTTSGGPRDGADHFVEMDFGNGIRRSGSGSVVSVDSPSNCIRSRTSSFGCTIRKDTEVFSYPADLADAELTPSQIVLEQARQNSIDETCDYVIPVAPDLEAVKSALAEAASELPHLLSFPTRIDSKSIDMHSSQHFETIEESASLKSSPCSSRSSIIMDDAPADRDRNKMNDYISCIGYKPEVAPEHLASTSLCHQTDRPASSPLSKEVTSKGSTLTSQQTNVPSTRSKSGIVFSHNFEAGKPLLDYASIKPVRAMSY</sequence>
<dbReference type="SUPFAM" id="SSF50729">
    <property type="entry name" value="PH domain-like"/>
    <property type="match status" value="1"/>
</dbReference>
<feature type="compositionally biased region" description="Basic and acidic residues" evidence="1">
    <location>
        <begin position="565"/>
        <end position="576"/>
    </location>
</feature>
<accession>A0A368GPA8</accession>
<protein>
    <submittedName>
        <fullName evidence="2">Uncharacterized protein</fullName>
    </submittedName>
</protein>
<evidence type="ECO:0000313" key="2">
    <source>
        <dbReference type="EMBL" id="RCN44845.1"/>
    </source>
</evidence>
<dbReference type="OrthoDB" id="946068at2759"/>
<dbReference type="EMBL" id="JOJR01000118">
    <property type="protein sequence ID" value="RCN44845.1"/>
    <property type="molecule type" value="Genomic_DNA"/>
</dbReference>
<feature type="compositionally biased region" description="Polar residues" evidence="1">
    <location>
        <begin position="268"/>
        <end position="285"/>
    </location>
</feature>
<feature type="compositionally biased region" description="Polar residues" evidence="1">
    <location>
        <begin position="909"/>
        <end position="946"/>
    </location>
</feature>
<dbReference type="PANTHER" id="PTHR48232:SF1">
    <property type="entry name" value="IRS-TYPE PTB DOMAIN-CONTAINING PROTEIN"/>
    <property type="match status" value="1"/>
</dbReference>
<dbReference type="PANTHER" id="PTHR48232">
    <property type="entry name" value="INSULIN RECEPTOR SUBSTRATE HOMOLOG"/>
    <property type="match status" value="1"/>
</dbReference>
<feature type="region of interest" description="Disordered" evidence="1">
    <location>
        <begin position="1233"/>
        <end position="1268"/>
    </location>
</feature>
<feature type="compositionally biased region" description="Polar residues" evidence="1">
    <location>
        <begin position="1467"/>
        <end position="1484"/>
    </location>
</feature>
<feature type="compositionally biased region" description="Polar residues" evidence="1">
    <location>
        <begin position="1449"/>
        <end position="1461"/>
    </location>
</feature>
<dbReference type="STRING" id="29170.A0A368GPA8"/>